<organism evidence="3 4">
    <name type="scientific">Phomopsis amygdali</name>
    <name type="common">Fusicoccum amygdali</name>
    <dbReference type="NCBI Taxonomy" id="1214568"/>
    <lineage>
        <taxon>Eukaryota</taxon>
        <taxon>Fungi</taxon>
        <taxon>Dikarya</taxon>
        <taxon>Ascomycota</taxon>
        <taxon>Pezizomycotina</taxon>
        <taxon>Sordariomycetes</taxon>
        <taxon>Sordariomycetidae</taxon>
        <taxon>Diaporthales</taxon>
        <taxon>Diaporthaceae</taxon>
        <taxon>Diaporthe</taxon>
    </lineage>
</organism>
<comment type="caution">
    <text evidence="3">The sequence shown here is derived from an EMBL/GenBank/DDBJ whole genome shotgun (WGS) entry which is preliminary data.</text>
</comment>
<evidence type="ECO:0000313" key="4">
    <source>
        <dbReference type="Proteomes" id="UP001265746"/>
    </source>
</evidence>
<dbReference type="EMBL" id="JAUJFL010000007">
    <property type="protein sequence ID" value="KAK2599888.1"/>
    <property type="molecule type" value="Genomic_DNA"/>
</dbReference>
<keyword evidence="1" id="KW-0175">Coiled coil</keyword>
<dbReference type="AlphaFoldDB" id="A0AAD9S8N4"/>
<sequence length="398" mass="43951">MTDSSPASDLSNIDLSKVPAIVTWVGADGQPLEIHQIDQDPSRLVTFDIHVNAVSKCAFFKLRAWAELKALPNKKTPLYLHVHPDQICSLVCDGPSQVPADTRKKLGDATICLRFHLSRPADLVVPHVSLVPRRQKGNGDTIDSLKLLAQATSLNVYFTHQTLSEDLLRPLCDAVVQRSLKAPGWAPGLAGLYSGRGGKIQTIGASPPPPPTSPPSYDELAPSPPPPAFEKAMRSDAGSATRFATGIASEIGPAQGAYSKKRRRDSTPNTSDVKDSESVESTCRRLVENMMAQYRQEERAYLEKELQKMKTEIMEQVDNRMSEIAEDLANTYRKDEVDEQIDQAEQRSDDLIDVRIEDRVTDIKVELEEFVEDQVGGTEDRVLQRLRTANLILDIGTG</sequence>
<evidence type="ECO:0000313" key="3">
    <source>
        <dbReference type="EMBL" id="KAK2599888.1"/>
    </source>
</evidence>
<protein>
    <submittedName>
        <fullName evidence="3">Uncharacterized protein</fullName>
    </submittedName>
</protein>
<evidence type="ECO:0000256" key="1">
    <source>
        <dbReference type="SAM" id="Coils"/>
    </source>
</evidence>
<accession>A0AAD9S8N4</accession>
<reference evidence="3" key="1">
    <citation type="submission" date="2023-06" db="EMBL/GenBank/DDBJ databases">
        <authorList>
            <person name="Noh H."/>
        </authorList>
    </citation>
    <scope>NUCLEOTIDE SEQUENCE</scope>
    <source>
        <strain evidence="3">DUCC20226</strain>
    </source>
</reference>
<gene>
    <name evidence="3" type="ORF">N8I77_011608</name>
</gene>
<keyword evidence="4" id="KW-1185">Reference proteome</keyword>
<evidence type="ECO:0000256" key="2">
    <source>
        <dbReference type="SAM" id="MobiDB-lite"/>
    </source>
</evidence>
<feature type="region of interest" description="Disordered" evidence="2">
    <location>
        <begin position="199"/>
        <end position="280"/>
    </location>
</feature>
<dbReference type="Proteomes" id="UP001265746">
    <property type="component" value="Unassembled WGS sequence"/>
</dbReference>
<feature type="coiled-coil region" evidence="1">
    <location>
        <begin position="287"/>
        <end position="354"/>
    </location>
</feature>
<name>A0AAD9S8N4_PHOAM</name>
<proteinExistence type="predicted"/>